<feature type="compositionally biased region" description="Low complexity" evidence="8">
    <location>
        <begin position="466"/>
        <end position="489"/>
    </location>
</feature>
<feature type="compositionally biased region" description="Polar residues" evidence="8">
    <location>
        <begin position="80"/>
        <end position="97"/>
    </location>
</feature>
<dbReference type="SMART" id="SM00543">
    <property type="entry name" value="MIF4G"/>
    <property type="match status" value="1"/>
</dbReference>
<evidence type="ECO:0000256" key="2">
    <source>
        <dbReference type="ARBA" id="ARBA00005775"/>
    </source>
</evidence>
<evidence type="ECO:0000256" key="7">
    <source>
        <dbReference type="ARBA" id="ARBA00022917"/>
    </source>
</evidence>
<evidence type="ECO:0000313" key="11">
    <source>
        <dbReference type="Proteomes" id="UP000245768"/>
    </source>
</evidence>
<dbReference type="GO" id="GO:0010494">
    <property type="term" value="C:cytoplasmic stress granule"/>
    <property type="evidence" value="ECO:0007669"/>
    <property type="project" value="UniProtKB-ARBA"/>
</dbReference>
<feature type="compositionally biased region" description="Low complexity" evidence="8">
    <location>
        <begin position="1"/>
        <end position="49"/>
    </location>
</feature>
<dbReference type="PROSITE" id="PS51366">
    <property type="entry name" value="MI"/>
    <property type="match status" value="1"/>
</dbReference>
<comment type="similarity">
    <text evidence="2">Belongs to the eukaryotic initiation factor 4G family.</text>
</comment>
<dbReference type="PANTHER" id="PTHR23253">
    <property type="entry name" value="EUKARYOTIC TRANSLATION INITIATION FACTOR 4 GAMMA"/>
    <property type="match status" value="1"/>
</dbReference>
<evidence type="ECO:0000313" key="10">
    <source>
        <dbReference type="EMBL" id="PWN93757.1"/>
    </source>
</evidence>
<name>A0A316YWC8_9BASI</name>
<dbReference type="Pfam" id="PF02847">
    <property type="entry name" value="MA3"/>
    <property type="match status" value="1"/>
</dbReference>
<dbReference type="InParanoid" id="A0A316YWC8"/>
<dbReference type="GO" id="GO:0003729">
    <property type="term" value="F:mRNA binding"/>
    <property type="evidence" value="ECO:0007669"/>
    <property type="project" value="TreeGrafter"/>
</dbReference>
<dbReference type="Pfam" id="PF02854">
    <property type="entry name" value="MIF4G"/>
    <property type="match status" value="1"/>
</dbReference>
<evidence type="ECO:0000256" key="6">
    <source>
        <dbReference type="ARBA" id="ARBA00022884"/>
    </source>
</evidence>
<feature type="compositionally biased region" description="Polar residues" evidence="8">
    <location>
        <begin position="1466"/>
        <end position="1489"/>
    </location>
</feature>
<feature type="compositionally biased region" description="Acidic residues" evidence="8">
    <location>
        <begin position="1542"/>
        <end position="1552"/>
    </location>
</feature>
<accession>A0A316YWC8</accession>
<dbReference type="Gene3D" id="1.25.40.180">
    <property type="match status" value="2"/>
</dbReference>
<keyword evidence="5" id="KW-0597">Phosphoprotein</keyword>
<feature type="compositionally biased region" description="Low complexity" evidence="8">
    <location>
        <begin position="768"/>
        <end position="787"/>
    </location>
</feature>
<feature type="region of interest" description="Disordered" evidence="8">
    <location>
        <begin position="896"/>
        <end position="921"/>
    </location>
</feature>
<dbReference type="STRING" id="215250.A0A316YWC8"/>
<dbReference type="RefSeq" id="XP_025380955.1">
    <property type="nucleotide sequence ID" value="XM_025525421.1"/>
</dbReference>
<evidence type="ECO:0000256" key="1">
    <source>
        <dbReference type="ARBA" id="ARBA00004496"/>
    </source>
</evidence>
<dbReference type="GeneID" id="37047337"/>
<dbReference type="Pfam" id="PF12152">
    <property type="entry name" value="eIF_4G1"/>
    <property type="match status" value="1"/>
</dbReference>
<dbReference type="Gene3D" id="1.20.970.30">
    <property type="entry name" value="eIF4G, eIF4E-binding domain"/>
    <property type="match status" value="1"/>
</dbReference>
<dbReference type="SUPFAM" id="SSF101489">
    <property type="entry name" value="Eukaryotic initiation factor 4f subunit eIF4g, eIF4e-binding domain"/>
    <property type="match status" value="1"/>
</dbReference>
<reference evidence="10 11" key="1">
    <citation type="journal article" date="2018" name="Mol. Biol. Evol.">
        <title>Broad Genomic Sampling Reveals a Smut Pathogenic Ancestry of the Fungal Clade Ustilaginomycotina.</title>
        <authorList>
            <person name="Kijpornyongpan T."/>
            <person name="Mondo S.J."/>
            <person name="Barry K."/>
            <person name="Sandor L."/>
            <person name="Lee J."/>
            <person name="Lipzen A."/>
            <person name="Pangilinan J."/>
            <person name="LaButti K."/>
            <person name="Hainaut M."/>
            <person name="Henrissat B."/>
            <person name="Grigoriev I.V."/>
            <person name="Spatafora J.W."/>
            <person name="Aime M.C."/>
        </authorList>
    </citation>
    <scope>NUCLEOTIDE SEQUENCE [LARGE SCALE GENOMIC DNA]</scope>
    <source>
        <strain evidence="10 11">MCA 4198</strain>
    </source>
</reference>
<evidence type="ECO:0000256" key="8">
    <source>
        <dbReference type="SAM" id="MobiDB-lite"/>
    </source>
</evidence>
<dbReference type="InterPro" id="IPR016024">
    <property type="entry name" value="ARM-type_fold"/>
</dbReference>
<dbReference type="Proteomes" id="UP000245768">
    <property type="component" value="Unassembled WGS sequence"/>
</dbReference>
<dbReference type="EMBL" id="KZ819634">
    <property type="protein sequence ID" value="PWN93757.1"/>
    <property type="molecule type" value="Genomic_DNA"/>
</dbReference>
<sequence>MASDGSNNSATASPAAASTNASSSNNATSSPSNGAKPGNGATPNGAAAGDVRGQSAVSVAKGPVSAAKGAHSINFGSVHDQNAMLSSSPAAQPSSGHQPAKFGSLTAASGEGGKKVVGFPGKGGDASEGGGSHSLKRSMDFNKLFQGGGSNSPSATPSSTSATAAPAAATATTANGSNAANTSVDASSAGRNPPSNLRPPSGQNRPFEQAQRSPSSSHHQNASARNPSNPASGPTASSPYHHGGAQQPRSPPLAQSGTMQPYPSMGGAPPQWQQHQHPQPMPYFQPGYPGYGYPPGTHHPQQMHQQWHAQAGYDMTGQMQPRSPRHMAASPMGAPNQNGMGHNTPSMSSATPGLSSPASQRSQPAMPHTPSSQAGSVPSPQNAAAYSMGMGRPSGFAGQGSHFATHSPSHSFSSASGGPQMSPTARNFEFGKRTSSAIRIVNPETKATVDPRAAGEHSATPPPPAASSGQSTAGTPTAASSTGAQGTPTPAHPSPAASPAPVAKQAAASPAKRPDSSAKLETPDSFMARVKAAAAENKRKKEAAEEEERAAATKKVEDAKKAAEQEEEARKQKAQAEEEAAKKKQEEEEKAQREKEEDERKAKEAEEKAAKEKAESEAQAKAKAEAEEAEAARRKQEEADAEARKANEEAVKKEKADAAASAASSAASAAEPSSDKDKKRPPAPIDTSKASSSSDEDAGAKAVPSVSTPSTFRNSAADVERMAREASSVPSTPLDAGSARLPPVPSTPRTPGTPGFANLPAKPMSSLTPSASAPSGVTSAAAAAAGANNGIKLDSEALERRKRSTPSQLDVTAANTRPTSDAPLSAQSTALGSARFIDDLKQVQYPDKIQSPKPELNESAEPGKFRYDRDFLLQFMGVYKDKPMDLPSLSSIGMDSSQAAGARGMPGRRASGMGPPSAPGRPGAGGIGLGLGAGGAFGGAKGMGAGGMGSFSHPPKTSEERFAASNARGGGAFGSSGPMGSFNAGARSQPLSRTGSGSNALPSRDIMGSSMPAGGRTKSNRGRQREANSRGPHVNPPEKGGPTIPMDQVAPLAMSENRWQGSRGQNLKSDSPEMVNRKVKSLLNKLTVEKFDSISDQIIEWANKSVNESDGQTLRQVIALIFEKATDEAQWSEMYARLCRKIMEKLDPNIQDENIKTSDDKPVTGGQLFRKYLINRCQEDYERGWAQKDAAAAAAKSKEAEDRAKLELNEKQTADAKEAEARGEKPADKEAELMSDEYYEAQKAKRRGLGLVRFIGELFKLLMITEKIMHICIQRLLANAQDPEEEEIESLCKLLSTIGKQLDTGKNQSYVDIYFQRMKEMNIEAMNSRMRFMLQDVIELRQQKWKPRHDNAAPKTIAQIHEDAAKAKAEAEAEQYARQSGRGMGGPVSRGGSRRGQQRGDYGGAVGVDGWSTVGGNQPPPPPRQAKAGDLSGFGKGIDRSSTAGKPFAVGPQSVFAKKNQRGSEDGSNPPSRTNSTTNMFSLLNQQSGNEGGDGAAGQAADDGASARPKLNLAPRTKPLPESSAADDKKAEGEEDAKLESGAEADEADISDEEAKRKITNDVKEFLEIKDISEGRMALESLPSKRRHEFLSSIADVALNKHEDEVRLVGELLASSRKEGLLVDEMVEQGFKDQVEFLDDVSIDVPNAYSYMAILLVQSGLPREKIDTLAKTIQGEGLKPPSERLMQKVDEELAQ</sequence>
<keyword evidence="11" id="KW-1185">Reference proteome</keyword>
<dbReference type="InterPro" id="IPR022745">
    <property type="entry name" value="eIF4G1_eIF4E-bd"/>
</dbReference>
<dbReference type="InterPro" id="IPR003891">
    <property type="entry name" value="Initiation_fac_eIF4g_MI"/>
</dbReference>
<feature type="compositionally biased region" description="Polar residues" evidence="8">
    <location>
        <begin position="335"/>
        <end position="384"/>
    </location>
</feature>
<feature type="region of interest" description="Disordered" evidence="8">
    <location>
        <begin position="1368"/>
        <end position="1554"/>
    </location>
</feature>
<protein>
    <recommendedName>
        <fullName evidence="9">MI domain-containing protein</fullName>
    </recommendedName>
</protein>
<feature type="compositionally biased region" description="Gly residues" evidence="8">
    <location>
        <begin position="120"/>
        <end position="132"/>
    </location>
</feature>
<feature type="region of interest" description="Disordered" evidence="8">
    <location>
        <begin position="316"/>
        <end position="830"/>
    </location>
</feature>
<feature type="compositionally biased region" description="Polar residues" evidence="8">
    <location>
        <begin position="201"/>
        <end position="238"/>
    </location>
</feature>
<feature type="compositionally biased region" description="Polar residues" evidence="8">
    <location>
        <begin position="705"/>
        <end position="714"/>
    </location>
</feature>
<dbReference type="OrthoDB" id="514777at2759"/>
<dbReference type="InterPro" id="IPR036211">
    <property type="entry name" value="eIF4G_eIF4E-bd_sf"/>
</dbReference>
<feature type="compositionally biased region" description="Low complexity" evidence="8">
    <location>
        <begin position="899"/>
        <end position="915"/>
    </location>
</feature>
<evidence type="ECO:0000256" key="5">
    <source>
        <dbReference type="ARBA" id="ARBA00022553"/>
    </source>
</evidence>
<feature type="compositionally biased region" description="Low complexity" evidence="8">
    <location>
        <begin position="151"/>
        <end position="183"/>
    </location>
</feature>
<feature type="compositionally biased region" description="Polar residues" evidence="8">
    <location>
        <begin position="989"/>
        <end position="1001"/>
    </location>
</feature>
<dbReference type="FunFam" id="1.25.40.180:FF:000020">
    <property type="entry name" value="Eukaryotic translation initiation factor subunit"/>
    <property type="match status" value="1"/>
</dbReference>
<keyword evidence="7" id="KW-0648">Protein biosynthesis</keyword>
<dbReference type="GO" id="GO:0016281">
    <property type="term" value="C:eukaryotic translation initiation factor 4F complex"/>
    <property type="evidence" value="ECO:0007669"/>
    <property type="project" value="TreeGrafter"/>
</dbReference>
<feature type="compositionally biased region" description="Polar residues" evidence="8">
    <location>
        <begin position="184"/>
        <end position="195"/>
    </location>
</feature>
<feature type="compositionally biased region" description="Low complexity" evidence="8">
    <location>
        <begin position="269"/>
        <end position="288"/>
    </location>
</feature>
<dbReference type="SUPFAM" id="SSF48371">
    <property type="entry name" value="ARM repeat"/>
    <property type="match status" value="2"/>
</dbReference>
<comment type="subcellular location">
    <subcellularLocation>
        <location evidence="1">Cytoplasm</location>
    </subcellularLocation>
</comment>
<dbReference type="PANTHER" id="PTHR23253:SF9">
    <property type="entry name" value="EUKARYOTIC TRANSLATION INITIATION FACTOR 4 GAMMA 2"/>
    <property type="match status" value="1"/>
</dbReference>
<organism evidence="10 11">
    <name type="scientific">Acaromyces ingoldii</name>
    <dbReference type="NCBI Taxonomy" id="215250"/>
    <lineage>
        <taxon>Eukaryota</taxon>
        <taxon>Fungi</taxon>
        <taxon>Dikarya</taxon>
        <taxon>Basidiomycota</taxon>
        <taxon>Ustilaginomycotina</taxon>
        <taxon>Exobasidiomycetes</taxon>
        <taxon>Exobasidiales</taxon>
        <taxon>Cryptobasidiaceae</taxon>
        <taxon>Acaromyces</taxon>
    </lineage>
</organism>
<feature type="domain" description="MI" evidence="9">
    <location>
        <begin position="1554"/>
        <end position="1675"/>
    </location>
</feature>
<feature type="region of interest" description="Disordered" evidence="8">
    <location>
        <begin position="842"/>
        <end position="862"/>
    </location>
</feature>
<proteinExistence type="inferred from homology"/>
<feature type="region of interest" description="Disordered" evidence="8">
    <location>
        <begin position="1"/>
        <end position="68"/>
    </location>
</feature>
<feature type="compositionally biased region" description="Low complexity" evidence="8">
    <location>
        <begin position="401"/>
        <end position="419"/>
    </location>
</feature>
<feature type="region of interest" description="Disordered" evidence="8">
    <location>
        <begin position="966"/>
        <end position="1047"/>
    </location>
</feature>
<keyword evidence="3" id="KW-0963">Cytoplasm</keyword>
<keyword evidence="6" id="KW-0694">RNA-binding</keyword>
<keyword evidence="4" id="KW-0396">Initiation factor</keyword>
<feature type="compositionally biased region" description="Polar residues" evidence="8">
    <location>
        <begin position="805"/>
        <end position="819"/>
    </location>
</feature>
<evidence type="ECO:0000259" key="9">
    <source>
        <dbReference type="PROSITE" id="PS51366"/>
    </source>
</evidence>
<dbReference type="FunFam" id="1.20.970.30:FF:000001">
    <property type="entry name" value="Eukaryotic translation initiation factor subunit eIF-4F, putative"/>
    <property type="match status" value="1"/>
</dbReference>
<evidence type="ECO:0000256" key="4">
    <source>
        <dbReference type="ARBA" id="ARBA00022540"/>
    </source>
</evidence>
<feature type="compositionally biased region" description="Basic and acidic residues" evidence="8">
    <location>
        <begin position="536"/>
        <end position="657"/>
    </location>
</feature>
<feature type="compositionally biased region" description="Low complexity" evidence="8">
    <location>
        <begin position="658"/>
        <end position="672"/>
    </location>
</feature>
<dbReference type="InterPro" id="IPR003890">
    <property type="entry name" value="MIF4G-like_typ-3"/>
</dbReference>
<gene>
    <name evidence="10" type="ORF">FA10DRAFT_30718</name>
</gene>
<feature type="compositionally biased region" description="Basic and acidic residues" evidence="8">
    <location>
        <begin position="1526"/>
        <end position="1541"/>
    </location>
</feature>
<feature type="compositionally biased region" description="Basic and acidic residues" evidence="8">
    <location>
        <begin position="512"/>
        <end position="522"/>
    </location>
</feature>
<dbReference type="SMART" id="SM00544">
    <property type="entry name" value="MA3"/>
    <property type="match status" value="1"/>
</dbReference>
<feature type="region of interest" description="Disordered" evidence="8">
    <location>
        <begin position="80"/>
        <end position="301"/>
    </location>
</feature>
<feature type="compositionally biased region" description="Low complexity" evidence="8">
    <location>
        <begin position="499"/>
        <end position="511"/>
    </location>
</feature>
<feature type="region of interest" description="Disordered" evidence="8">
    <location>
        <begin position="1199"/>
        <end position="1229"/>
    </location>
</feature>
<evidence type="ECO:0000256" key="3">
    <source>
        <dbReference type="ARBA" id="ARBA00022490"/>
    </source>
</evidence>
<dbReference type="GO" id="GO:0003743">
    <property type="term" value="F:translation initiation factor activity"/>
    <property type="evidence" value="ECO:0007669"/>
    <property type="project" value="UniProtKB-KW"/>
</dbReference>